<reference evidence="2 3" key="1">
    <citation type="submission" date="2016-09" db="EMBL/GenBank/DDBJ databases">
        <authorList>
            <person name="Capua I."/>
            <person name="De Benedictis P."/>
            <person name="Joannis T."/>
            <person name="Lombin L.H."/>
            <person name="Cattoli G."/>
        </authorList>
    </citation>
    <scope>NUCLEOTIDE SEQUENCE [LARGE SCALE GENOMIC DNA]</scope>
    <source>
        <strain evidence="2 3">IMI 309357</strain>
    </source>
</reference>
<feature type="compositionally biased region" description="Basic and acidic residues" evidence="1">
    <location>
        <begin position="435"/>
        <end position="472"/>
    </location>
</feature>
<evidence type="ECO:0000256" key="1">
    <source>
        <dbReference type="SAM" id="MobiDB-lite"/>
    </source>
</evidence>
<accession>A0A1G4AYP3</accession>
<feature type="compositionally biased region" description="Polar residues" evidence="1">
    <location>
        <begin position="492"/>
        <end position="501"/>
    </location>
</feature>
<name>A0A1G4AYP3_9PEZI</name>
<feature type="region of interest" description="Disordered" evidence="1">
    <location>
        <begin position="1"/>
        <end position="43"/>
    </location>
</feature>
<evidence type="ECO:0000313" key="3">
    <source>
        <dbReference type="Proteomes" id="UP000176998"/>
    </source>
</evidence>
<gene>
    <name evidence="2" type="ORF">CORC01_10481</name>
</gene>
<dbReference type="OrthoDB" id="4847693at2759"/>
<feature type="region of interest" description="Disordered" evidence="1">
    <location>
        <begin position="375"/>
        <end position="501"/>
    </location>
</feature>
<comment type="caution">
    <text evidence="2">The sequence shown here is derived from an EMBL/GenBank/DDBJ whole genome shotgun (WGS) entry which is preliminary data.</text>
</comment>
<sequence length="501" mass="55169">MESPPASLIQARYSPQRDFAREDMKPAPLRFSPKSKELSEKPGIAQQELGASTVENATLVDGSSTIERATSQPPTHSIQLKDPHLAAIVSKFEILDIMTDLERQATGSHGRPAIEATCSPARNSIIRNELGVCVHIDHAKECTFGLVHDEGDGVGILPGKSVLPLPTCGNNGIRPQTPSPYYTLPRVKTWKTRPNESEALGDSFQAQAEPSLSPRPVNDRNETKALVEGTWTRSISKSLGYNLGRRTRPTREETQREYAAVSRGQRGREKLFGLWARAMDVLHSRDSLNSAPEGVMPESQGRPMMHVAPEIVIPVSRKRINLLDPETESSISPDKPHLRHTASITVLPESSSNIAGMTGQSKVASLRRLFDKGANDAGLKSGSRLRRSHTGPPKKLSASDRRIQTSPSKKPETDCEANGSKGHAENRFESLGFKRGREVWRKISASWDKDRSEEGNRNERDHSKETLDKSREQPTWQGSCPSTARTDDIRLANSSPDKGDP</sequence>
<feature type="region of interest" description="Disordered" evidence="1">
    <location>
        <begin position="194"/>
        <end position="222"/>
    </location>
</feature>
<protein>
    <submittedName>
        <fullName evidence="2">Uncharacterized protein</fullName>
    </submittedName>
</protein>
<keyword evidence="3" id="KW-1185">Reference proteome</keyword>
<proteinExistence type="predicted"/>
<dbReference type="GeneID" id="34563619"/>
<evidence type="ECO:0000313" key="2">
    <source>
        <dbReference type="EMBL" id="OHE94236.1"/>
    </source>
</evidence>
<organism evidence="2 3">
    <name type="scientific">Colletotrichum orchidophilum</name>
    <dbReference type="NCBI Taxonomy" id="1209926"/>
    <lineage>
        <taxon>Eukaryota</taxon>
        <taxon>Fungi</taxon>
        <taxon>Dikarya</taxon>
        <taxon>Ascomycota</taxon>
        <taxon>Pezizomycotina</taxon>
        <taxon>Sordariomycetes</taxon>
        <taxon>Hypocreomycetidae</taxon>
        <taxon>Glomerellales</taxon>
        <taxon>Glomerellaceae</taxon>
        <taxon>Colletotrichum</taxon>
    </lineage>
</organism>
<dbReference type="RefSeq" id="XP_022471399.1">
    <property type="nucleotide sequence ID" value="XM_022622109.1"/>
</dbReference>
<dbReference type="EMBL" id="MJBS01000104">
    <property type="protein sequence ID" value="OHE94236.1"/>
    <property type="molecule type" value="Genomic_DNA"/>
</dbReference>
<dbReference type="AlphaFoldDB" id="A0A1G4AYP3"/>
<feature type="compositionally biased region" description="Basic and acidic residues" evidence="1">
    <location>
        <begin position="397"/>
        <end position="413"/>
    </location>
</feature>
<dbReference type="Proteomes" id="UP000176998">
    <property type="component" value="Unassembled WGS sequence"/>
</dbReference>
<feature type="compositionally biased region" description="Polar residues" evidence="1">
    <location>
        <begin position="473"/>
        <end position="484"/>
    </location>
</feature>